<dbReference type="AlphaFoldDB" id="A0A1L9C5Y9"/>
<name>A0A1L9C5Y9_9EURY</name>
<organism evidence="1 2">
    <name type="scientific">Methanohalophilus portucalensis FDF-1</name>
    <dbReference type="NCBI Taxonomy" id="523843"/>
    <lineage>
        <taxon>Archaea</taxon>
        <taxon>Methanobacteriati</taxon>
        <taxon>Methanobacteriota</taxon>
        <taxon>Stenosarchaea group</taxon>
        <taxon>Methanomicrobia</taxon>
        <taxon>Methanosarcinales</taxon>
        <taxon>Methanosarcinaceae</taxon>
        <taxon>Methanohalophilus</taxon>
    </lineage>
</organism>
<evidence type="ECO:0000313" key="1">
    <source>
        <dbReference type="EMBL" id="OJH49925.1"/>
    </source>
</evidence>
<dbReference type="EMBL" id="JWTK01000002">
    <property type="protein sequence ID" value="OJH49925.1"/>
    <property type="molecule type" value="Genomic_DNA"/>
</dbReference>
<accession>A0A1L9C5Y9</accession>
<reference evidence="1 2" key="1">
    <citation type="submission" date="2014-12" db="EMBL/GenBank/DDBJ databases">
        <title>The genome sequence of Methanohalophilus portucalensis strain FDF1.</title>
        <authorList>
            <person name="Lai M.-C."/>
            <person name="Lai S.-J."/>
        </authorList>
    </citation>
    <scope>NUCLEOTIDE SEQUENCE [LARGE SCALE GENOMIC DNA]</scope>
    <source>
        <strain evidence="1 2">FDF-1</strain>
    </source>
</reference>
<proteinExistence type="predicted"/>
<dbReference type="Proteomes" id="UP000185713">
    <property type="component" value="Unassembled WGS sequence"/>
</dbReference>
<comment type="caution">
    <text evidence="1">The sequence shown here is derived from an EMBL/GenBank/DDBJ whole genome shotgun (WGS) entry which is preliminary data.</text>
</comment>
<protein>
    <submittedName>
        <fullName evidence="1">Uncharacterized protein</fullName>
    </submittedName>
</protein>
<sequence>MTVKIQYPLKQGLKLSATYIYLVPITNVKIQYPLKQGLKLRGFEVENRFCIYVKIQYPLKQGLKPVRSGRCGGCRIWSKFNIH</sequence>
<evidence type="ECO:0000313" key="2">
    <source>
        <dbReference type="Proteomes" id="UP000185713"/>
    </source>
</evidence>
<gene>
    <name evidence="1" type="ORF">MPF_0718</name>
</gene>